<sequence length="93" mass="10738">MIQGKEKTWQTCFNGLISQPAELTTLILENSQLQRISQRVRIVFALTIEYQCRWAERFESCRPYFFSLSGEKVVSLKFRESGACPLGTRETGE</sequence>
<dbReference type="EMBL" id="CP043930">
    <property type="protein sequence ID" value="QGQ22606.1"/>
    <property type="molecule type" value="Genomic_DNA"/>
</dbReference>
<dbReference type="Proteomes" id="UP000427281">
    <property type="component" value="Chromosome"/>
</dbReference>
<dbReference type="RefSeq" id="WP_155363672.1">
    <property type="nucleotide sequence ID" value="NZ_CP043930.1"/>
</dbReference>
<gene>
    <name evidence="1" type="ORF">F1728_07910</name>
</gene>
<name>A0A6I6A989_9PLAN</name>
<evidence type="ECO:0000313" key="1">
    <source>
        <dbReference type="EMBL" id="QGQ22606.1"/>
    </source>
</evidence>
<evidence type="ECO:0000313" key="2">
    <source>
        <dbReference type="Proteomes" id="UP000427281"/>
    </source>
</evidence>
<dbReference type="KEGG" id="gim:F1728_07910"/>
<organism evidence="1 2">
    <name type="scientific">Gimesia benthica</name>
    <dbReference type="NCBI Taxonomy" id="2608982"/>
    <lineage>
        <taxon>Bacteria</taxon>
        <taxon>Pseudomonadati</taxon>
        <taxon>Planctomycetota</taxon>
        <taxon>Planctomycetia</taxon>
        <taxon>Planctomycetales</taxon>
        <taxon>Planctomycetaceae</taxon>
        <taxon>Gimesia</taxon>
    </lineage>
</organism>
<dbReference type="AlphaFoldDB" id="A0A6I6A989"/>
<reference evidence="1 2" key="1">
    <citation type="submission" date="2019-09" db="EMBL/GenBank/DDBJ databases">
        <title>Gimesia benthica sp. nov., a novel bacterium isolated from deep-sea water of the Northwest Indian Ocean.</title>
        <authorList>
            <person name="Dai X."/>
        </authorList>
    </citation>
    <scope>NUCLEOTIDE SEQUENCE [LARGE SCALE GENOMIC DNA]</scope>
    <source>
        <strain evidence="1 2">E7</strain>
    </source>
</reference>
<proteinExistence type="predicted"/>
<protein>
    <submittedName>
        <fullName evidence="1">Uncharacterized protein</fullName>
    </submittedName>
</protein>
<accession>A0A6I6A989</accession>
<keyword evidence="2" id="KW-1185">Reference proteome</keyword>